<proteinExistence type="predicted"/>
<dbReference type="EMBL" id="JAIWYP010000008">
    <property type="protein sequence ID" value="KAH3788568.1"/>
    <property type="molecule type" value="Genomic_DNA"/>
</dbReference>
<evidence type="ECO:0000313" key="2">
    <source>
        <dbReference type="Proteomes" id="UP000828390"/>
    </source>
</evidence>
<keyword evidence="2" id="KW-1185">Reference proteome</keyword>
<dbReference type="AlphaFoldDB" id="A0A9D4IY50"/>
<gene>
    <name evidence="1" type="ORF">DPMN_166713</name>
</gene>
<evidence type="ECO:0000313" key="1">
    <source>
        <dbReference type="EMBL" id="KAH3788568.1"/>
    </source>
</evidence>
<reference evidence="1" key="1">
    <citation type="journal article" date="2019" name="bioRxiv">
        <title>The Genome of the Zebra Mussel, Dreissena polymorpha: A Resource for Invasive Species Research.</title>
        <authorList>
            <person name="McCartney M.A."/>
            <person name="Auch B."/>
            <person name="Kono T."/>
            <person name="Mallez S."/>
            <person name="Zhang Y."/>
            <person name="Obille A."/>
            <person name="Becker A."/>
            <person name="Abrahante J.E."/>
            <person name="Garbe J."/>
            <person name="Badalamenti J.P."/>
            <person name="Herman A."/>
            <person name="Mangelson H."/>
            <person name="Liachko I."/>
            <person name="Sullivan S."/>
            <person name="Sone E.D."/>
            <person name="Koren S."/>
            <person name="Silverstein K.A.T."/>
            <person name="Beckman K.B."/>
            <person name="Gohl D.M."/>
        </authorList>
    </citation>
    <scope>NUCLEOTIDE SEQUENCE</scope>
    <source>
        <strain evidence="1">Duluth1</strain>
        <tissue evidence="1">Whole animal</tissue>
    </source>
</reference>
<organism evidence="1 2">
    <name type="scientific">Dreissena polymorpha</name>
    <name type="common">Zebra mussel</name>
    <name type="synonym">Mytilus polymorpha</name>
    <dbReference type="NCBI Taxonomy" id="45954"/>
    <lineage>
        <taxon>Eukaryota</taxon>
        <taxon>Metazoa</taxon>
        <taxon>Spiralia</taxon>
        <taxon>Lophotrochozoa</taxon>
        <taxon>Mollusca</taxon>
        <taxon>Bivalvia</taxon>
        <taxon>Autobranchia</taxon>
        <taxon>Heteroconchia</taxon>
        <taxon>Euheterodonta</taxon>
        <taxon>Imparidentia</taxon>
        <taxon>Neoheterodontei</taxon>
        <taxon>Myida</taxon>
        <taxon>Dreissenoidea</taxon>
        <taxon>Dreissenidae</taxon>
        <taxon>Dreissena</taxon>
    </lineage>
</organism>
<comment type="caution">
    <text evidence="1">The sequence shown here is derived from an EMBL/GenBank/DDBJ whole genome shotgun (WGS) entry which is preliminary data.</text>
</comment>
<dbReference type="Proteomes" id="UP000828390">
    <property type="component" value="Unassembled WGS sequence"/>
</dbReference>
<protein>
    <submittedName>
        <fullName evidence="1">Uncharacterized protein</fullName>
    </submittedName>
</protein>
<name>A0A9D4IY50_DREPO</name>
<accession>A0A9D4IY50</accession>
<sequence>MLADVKNLTHEVLVTLMAEVAATMNARPIVAFRGVSGQKSKTLCRLMMLFLSGIAKFVATFRPWVELLVHSPDKTAECAKRETLQTLMHIGENPYYETGHWTQYL</sequence>
<reference evidence="1" key="2">
    <citation type="submission" date="2020-11" db="EMBL/GenBank/DDBJ databases">
        <authorList>
            <person name="McCartney M.A."/>
            <person name="Auch B."/>
            <person name="Kono T."/>
            <person name="Mallez S."/>
            <person name="Becker A."/>
            <person name="Gohl D.M."/>
            <person name="Silverstein K.A.T."/>
            <person name="Koren S."/>
            <person name="Bechman K.B."/>
            <person name="Herman A."/>
            <person name="Abrahante J.E."/>
            <person name="Garbe J."/>
        </authorList>
    </citation>
    <scope>NUCLEOTIDE SEQUENCE</scope>
    <source>
        <strain evidence="1">Duluth1</strain>
        <tissue evidence="1">Whole animal</tissue>
    </source>
</reference>